<name>A0ABT6TU29_9BACL</name>
<dbReference type="GO" id="GO:0016798">
    <property type="term" value="F:hydrolase activity, acting on glycosyl bonds"/>
    <property type="evidence" value="ECO:0007669"/>
    <property type="project" value="UniProtKB-KW"/>
</dbReference>
<feature type="domain" description="UDP-N-acetylglucosamine 2-epimerase" evidence="1">
    <location>
        <begin position="25"/>
        <end position="370"/>
    </location>
</feature>
<dbReference type="CDD" id="cd03786">
    <property type="entry name" value="GTB_UDP-GlcNAc_2-Epimerase"/>
    <property type="match status" value="1"/>
</dbReference>
<dbReference type="InterPro" id="IPR020004">
    <property type="entry name" value="UDP-GlcNAc_Epase"/>
</dbReference>
<reference evidence="2" key="1">
    <citation type="submission" date="2023-04" db="EMBL/GenBank/DDBJ databases">
        <title>Comparative genomic analysis of Cohnella hashimotonis sp. nov., isolated from the International Space Station.</title>
        <authorList>
            <person name="Venkateswaran K."/>
            <person name="Simpson A."/>
        </authorList>
    </citation>
    <scope>NUCLEOTIDE SEQUENCE</scope>
    <source>
        <strain evidence="2">F6_2S_P_1</strain>
    </source>
</reference>
<dbReference type="SUPFAM" id="SSF53756">
    <property type="entry name" value="UDP-Glycosyltransferase/glycogen phosphorylase"/>
    <property type="match status" value="1"/>
</dbReference>
<dbReference type="InterPro" id="IPR029767">
    <property type="entry name" value="WecB-like"/>
</dbReference>
<dbReference type="EMBL" id="JAGRPV010000002">
    <property type="protein sequence ID" value="MDI4650366.1"/>
    <property type="molecule type" value="Genomic_DNA"/>
</dbReference>
<sequence>MKRKLCVVTGTRADYGLLSGLMSEILADQELELQIIATGTHLSPEYGMTASEIERDGFQIDVKVEMLLSADTSSAVAKSVGLAVIGFADAYERLKPDLIVVLGDRFEILAAAQAAMLFRIPVAHISGGEITQGAVDDMIRHAVTKMSHLHFVAAETYRRRVLQLGEQGEFVFNVGEPALDNIRRLTLMARDQLEADIGYRFHDPQFLVTYHPVTLGRMSSAEAMRSLLEALDRFPQAGILFTMPNADMDSRVIIQMIREYEAARPTKVKAVSSLGLLRYLSAMRLANVVIGNSSSGITEAPALRKATVNIGDRQAGRLHASSIINCGEHADEIAQAIENAISASFQQSLPYTVSLYGEGDAALRMKELLKHADLDALRTKKFNDWQDVQ</sequence>
<comment type="caution">
    <text evidence="2">The sequence shown here is derived from an EMBL/GenBank/DDBJ whole genome shotgun (WGS) entry which is preliminary data.</text>
</comment>
<keyword evidence="2" id="KW-0326">Glycosidase</keyword>
<gene>
    <name evidence="2" type="primary">neuC</name>
    <name evidence="2" type="ORF">KB449_35880</name>
</gene>
<dbReference type="InterPro" id="IPR003331">
    <property type="entry name" value="UDP_GlcNAc_Epimerase_2_dom"/>
</dbReference>
<dbReference type="EC" id="3.2.1.183" evidence="2"/>
<dbReference type="Proteomes" id="UP001161691">
    <property type="component" value="Unassembled WGS sequence"/>
</dbReference>
<dbReference type="RefSeq" id="WP_282913215.1">
    <property type="nucleotide sequence ID" value="NZ_JAGRPV010000002.1"/>
</dbReference>
<evidence type="ECO:0000259" key="1">
    <source>
        <dbReference type="Pfam" id="PF02350"/>
    </source>
</evidence>
<keyword evidence="3" id="KW-1185">Reference proteome</keyword>
<keyword evidence="2" id="KW-0378">Hydrolase</keyword>
<dbReference type="PANTHER" id="PTHR43174:SF3">
    <property type="entry name" value="UDP-N-ACETYLGLUCOSAMINE 2-EPIMERASE"/>
    <property type="match status" value="1"/>
</dbReference>
<dbReference type="Gene3D" id="3.40.50.2000">
    <property type="entry name" value="Glycogen Phosphorylase B"/>
    <property type="match status" value="2"/>
</dbReference>
<evidence type="ECO:0000313" key="3">
    <source>
        <dbReference type="Proteomes" id="UP001161691"/>
    </source>
</evidence>
<protein>
    <submittedName>
        <fullName evidence="2">UDP-N-acetylglucosamine 2-epimerase</fullName>
        <ecNumber evidence="2">3.2.1.183</ecNumber>
    </submittedName>
</protein>
<accession>A0ABT6TU29</accession>
<evidence type="ECO:0000313" key="2">
    <source>
        <dbReference type="EMBL" id="MDI4650366.1"/>
    </source>
</evidence>
<dbReference type="PANTHER" id="PTHR43174">
    <property type="entry name" value="UDP-N-ACETYLGLUCOSAMINE 2-EPIMERASE"/>
    <property type="match status" value="1"/>
</dbReference>
<dbReference type="Pfam" id="PF02350">
    <property type="entry name" value="Epimerase_2"/>
    <property type="match status" value="1"/>
</dbReference>
<proteinExistence type="predicted"/>
<organism evidence="2 3">
    <name type="scientific">Cohnella hashimotonis</name>
    <dbReference type="NCBI Taxonomy" id="2826895"/>
    <lineage>
        <taxon>Bacteria</taxon>
        <taxon>Bacillati</taxon>
        <taxon>Bacillota</taxon>
        <taxon>Bacilli</taxon>
        <taxon>Bacillales</taxon>
        <taxon>Paenibacillaceae</taxon>
        <taxon>Cohnella</taxon>
    </lineage>
</organism>
<dbReference type="NCBIfam" id="TIGR03568">
    <property type="entry name" value="NeuC_NnaA"/>
    <property type="match status" value="1"/>
</dbReference>